<keyword evidence="1" id="KW-0004">4Fe-4S</keyword>
<proteinExistence type="predicted"/>
<name>A0A1M5D0S1_9FIRM</name>
<protein>
    <submittedName>
        <fullName evidence="7">Fe-S oxidoreductase</fullName>
    </submittedName>
</protein>
<feature type="domain" description="4Fe-4S ferredoxin-type" evidence="6">
    <location>
        <begin position="63"/>
        <end position="96"/>
    </location>
</feature>
<keyword evidence="3" id="KW-0560">Oxidoreductase</keyword>
<evidence type="ECO:0000259" key="6">
    <source>
        <dbReference type="PROSITE" id="PS51379"/>
    </source>
</evidence>
<keyword evidence="4" id="KW-0408">Iron</keyword>
<dbReference type="EMBL" id="FQUW01000043">
    <property type="protein sequence ID" value="SHF60490.1"/>
    <property type="molecule type" value="Genomic_DNA"/>
</dbReference>
<keyword evidence="8" id="KW-1185">Reference proteome</keyword>
<keyword evidence="5" id="KW-0411">Iron-sulfur</keyword>
<dbReference type="GO" id="GO:0005886">
    <property type="term" value="C:plasma membrane"/>
    <property type="evidence" value="ECO:0007669"/>
    <property type="project" value="TreeGrafter"/>
</dbReference>
<organism evidence="7 8">
    <name type="scientific">Desulfofundulus australicus DSM 11792</name>
    <dbReference type="NCBI Taxonomy" id="1121425"/>
    <lineage>
        <taxon>Bacteria</taxon>
        <taxon>Bacillati</taxon>
        <taxon>Bacillota</taxon>
        <taxon>Clostridia</taxon>
        <taxon>Eubacteriales</taxon>
        <taxon>Peptococcaceae</taxon>
        <taxon>Desulfofundulus</taxon>
    </lineage>
</organism>
<dbReference type="PROSITE" id="PS00198">
    <property type="entry name" value="4FE4S_FER_1"/>
    <property type="match status" value="1"/>
</dbReference>
<evidence type="ECO:0000256" key="4">
    <source>
        <dbReference type="ARBA" id="ARBA00023004"/>
    </source>
</evidence>
<dbReference type="Pfam" id="PF13183">
    <property type="entry name" value="Fer4_8"/>
    <property type="match status" value="1"/>
</dbReference>
<dbReference type="InterPro" id="IPR017900">
    <property type="entry name" value="4Fe4S_Fe_S_CS"/>
</dbReference>
<accession>A0A1M5D0S1</accession>
<dbReference type="GO" id="GO:0016491">
    <property type="term" value="F:oxidoreductase activity"/>
    <property type="evidence" value="ECO:0007669"/>
    <property type="project" value="UniProtKB-KW"/>
</dbReference>
<dbReference type="GO" id="GO:0046872">
    <property type="term" value="F:metal ion binding"/>
    <property type="evidence" value="ECO:0007669"/>
    <property type="project" value="UniProtKB-KW"/>
</dbReference>
<sequence>MEPKEPKEISLEMKEYLVSAGAQTLDHCMSCGLCSALCPWRLVSGHTSEVFYIRRMQRLAQLGLEGFDDEEVLFACTTCGMCQRNCPRQVKIIENVRSMRSTTVEAGFVPSSLRSVVGSLHSNGNPWSGPREKRMDWQKGMEVPAFTPDTEYLLFVCCTSCYDPRSQKIARNVVSLLKAAGVSFGVIGVEESCCGETVRKIGDEELFQKLAESNIKLFKEKGVKKIITTSPHCLYTFKHEYPELGGEFEVVHYTQILAELVQEGKLSLTVPQDKKIAYHDPCYLGRHNEIFEAPRNLIKAVPGAELVELSRAREKSLCCAGGGGRLWAEVPRGERFGELRVLDAEERGADTLVTACPYCVIMLEADCLALDKQEKIKIMEISELLSASMGRES</sequence>
<evidence type="ECO:0000256" key="3">
    <source>
        <dbReference type="ARBA" id="ARBA00023002"/>
    </source>
</evidence>
<dbReference type="InterPro" id="IPR009051">
    <property type="entry name" value="Helical_ferredxn"/>
</dbReference>
<evidence type="ECO:0000256" key="5">
    <source>
        <dbReference type="ARBA" id="ARBA00023014"/>
    </source>
</evidence>
<dbReference type="InterPro" id="IPR004017">
    <property type="entry name" value="Cys_rich_dom"/>
</dbReference>
<keyword evidence="2" id="KW-0479">Metal-binding</keyword>
<dbReference type="GO" id="GO:0051539">
    <property type="term" value="F:4 iron, 4 sulfur cluster binding"/>
    <property type="evidence" value="ECO:0007669"/>
    <property type="project" value="UniProtKB-KW"/>
</dbReference>
<gene>
    <name evidence="7" type="ORF">SAMN02745218_02686</name>
</gene>
<dbReference type="SUPFAM" id="SSF46548">
    <property type="entry name" value="alpha-helical ferredoxin"/>
    <property type="match status" value="1"/>
</dbReference>
<dbReference type="Proteomes" id="UP000184196">
    <property type="component" value="Unassembled WGS sequence"/>
</dbReference>
<dbReference type="AlphaFoldDB" id="A0A1M5D0S1"/>
<dbReference type="Gene3D" id="1.10.1060.10">
    <property type="entry name" value="Alpha-helical ferredoxin"/>
    <property type="match status" value="1"/>
</dbReference>
<evidence type="ECO:0000313" key="7">
    <source>
        <dbReference type="EMBL" id="SHF60490.1"/>
    </source>
</evidence>
<dbReference type="PROSITE" id="PS51379">
    <property type="entry name" value="4FE4S_FER_2"/>
    <property type="match status" value="2"/>
</dbReference>
<dbReference type="PANTHER" id="PTHR43255:SF1">
    <property type="entry name" value="IRON-SULFUR-BINDING OXIDOREDUCTASE FADF-RELATED"/>
    <property type="match status" value="1"/>
</dbReference>
<evidence type="ECO:0000313" key="8">
    <source>
        <dbReference type="Proteomes" id="UP000184196"/>
    </source>
</evidence>
<reference evidence="8" key="1">
    <citation type="submission" date="2016-11" db="EMBL/GenBank/DDBJ databases">
        <authorList>
            <person name="Varghese N."/>
            <person name="Submissions S."/>
        </authorList>
    </citation>
    <scope>NUCLEOTIDE SEQUENCE [LARGE SCALE GENOMIC DNA]</scope>
    <source>
        <strain evidence="8">DSM 11792</strain>
    </source>
</reference>
<dbReference type="OrthoDB" id="9794954at2"/>
<dbReference type="InterPro" id="IPR017896">
    <property type="entry name" value="4Fe4S_Fe-S-bd"/>
</dbReference>
<feature type="domain" description="4Fe-4S ferredoxin-type" evidence="6">
    <location>
        <begin position="21"/>
        <end position="48"/>
    </location>
</feature>
<evidence type="ECO:0000256" key="1">
    <source>
        <dbReference type="ARBA" id="ARBA00022485"/>
    </source>
</evidence>
<evidence type="ECO:0000256" key="2">
    <source>
        <dbReference type="ARBA" id="ARBA00022723"/>
    </source>
</evidence>
<dbReference type="RefSeq" id="WP_073167139.1">
    <property type="nucleotide sequence ID" value="NZ_FQUW01000043.1"/>
</dbReference>
<dbReference type="InterPro" id="IPR051460">
    <property type="entry name" value="HdrC_iron-sulfur_subunit"/>
</dbReference>
<dbReference type="Pfam" id="PF02754">
    <property type="entry name" value="CCG"/>
    <property type="match status" value="2"/>
</dbReference>
<dbReference type="PANTHER" id="PTHR43255">
    <property type="entry name" value="IRON-SULFUR-BINDING OXIDOREDUCTASE FADF-RELATED-RELATED"/>
    <property type="match status" value="1"/>
</dbReference>